<feature type="region of interest" description="Disordered" evidence="1">
    <location>
        <begin position="1"/>
        <end position="23"/>
    </location>
</feature>
<keyword evidence="2" id="KW-0472">Membrane</keyword>
<sequence>MARQRKEKPAKAIPLKQPDRSAPGEATLLDFAKGKNLFEQAEERQRELNRNSDDAVLSPGAERFLEAVLWTATLGMIHFTFEVLVQSQYGMDMDWPAICGRTARAWLLFIFIFYPLHPHDANPILVPGIPRKYQHPIRQVIFFVMSITSGPYLIHISNNYGYLAVMKRAPPLGCLWLWSIVELDLLWGVISLTLSVAFAWKKGYAFT</sequence>
<protein>
    <recommendedName>
        <fullName evidence="3">DUF7719 domain-containing protein</fullName>
    </recommendedName>
</protein>
<reference evidence="4 5" key="1">
    <citation type="journal article" date="2025" name="Microbiol. Resour. Announc.">
        <title>Draft genome sequences for Neonectria magnoliae and Neonectria punicea, canker pathogens of Liriodendron tulipifera and Acer saccharum in West Virginia.</title>
        <authorList>
            <person name="Petronek H.M."/>
            <person name="Kasson M.T."/>
            <person name="Metheny A.M."/>
            <person name="Stauder C.M."/>
            <person name="Lovett B."/>
            <person name="Lynch S.C."/>
            <person name="Garnas J.R."/>
            <person name="Kasson L.R."/>
            <person name="Stajich J.E."/>
        </authorList>
    </citation>
    <scope>NUCLEOTIDE SEQUENCE [LARGE SCALE GENOMIC DNA]</scope>
    <source>
        <strain evidence="4 5">NRRL 64653</strain>
    </source>
</reference>
<dbReference type="Pfam" id="PF24841">
    <property type="entry name" value="DUF7719"/>
    <property type="match status" value="1"/>
</dbReference>
<feature type="transmembrane region" description="Helical" evidence="2">
    <location>
        <begin position="137"/>
        <end position="155"/>
    </location>
</feature>
<keyword evidence="5" id="KW-1185">Reference proteome</keyword>
<accession>A0ABR1GK83</accession>
<proteinExistence type="predicted"/>
<name>A0ABR1GK83_9HYPO</name>
<dbReference type="PANTHER" id="PTHR37846:SF1">
    <property type="entry name" value="DEACETYLASE-LIKE PROTEIN"/>
    <property type="match status" value="1"/>
</dbReference>
<feature type="transmembrane region" description="Helical" evidence="2">
    <location>
        <begin position="175"/>
        <end position="200"/>
    </location>
</feature>
<keyword evidence="2" id="KW-0812">Transmembrane</keyword>
<dbReference type="PANTHER" id="PTHR37846">
    <property type="entry name" value="YALI0B21296P"/>
    <property type="match status" value="1"/>
</dbReference>
<evidence type="ECO:0000313" key="4">
    <source>
        <dbReference type="EMBL" id="KAK7398632.1"/>
    </source>
</evidence>
<dbReference type="Proteomes" id="UP001498476">
    <property type="component" value="Unassembled WGS sequence"/>
</dbReference>
<evidence type="ECO:0000313" key="5">
    <source>
        <dbReference type="Proteomes" id="UP001498476"/>
    </source>
</evidence>
<dbReference type="EMBL" id="JAZAVJ010000319">
    <property type="protein sequence ID" value="KAK7398632.1"/>
    <property type="molecule type" value="Genomic_DNA"/>
</dbReference>
<evidence type="ECO:0000256" key="1">
    <source>
        <dbReference type="SAM" id="MobiDB-lite"/>
    </source>
</evidence>
<keyword evidence="2" id="KW-1133">Transmembrane helix</keyword>
<feature type="domain" description="DUF7719" evidence="3">
    <location>
        <begin position="138"/>
        <end position="205"/>
    </location>
</feature>
<evidence type="ECO:0000259" key="3">
    <source>
        <dbReference type="Pfam" id="PF24841"/>
    </source>
</evidence>
<evidence type="ECO:0000256" key="2">
    <source>
        <dbReference type="SAM" id="Phobius"/>
    </source>
</evidence>
<organism evidence="4 5">
    <name type="scientific">Neonectria punicea</name>
    <dbReference type="NCBI Taxonomy" id="979145"/>
    <lineage>
        <taxon>Eukaryota</taxon>
        <taxon>Fungi</taxon>
        <taxon>Dikarya</taxon>
        <taxon>Ascomycota</taxon>
        <taxon>Pezizomycotina</taxon>
        <taxon>Sordariomycetes</taxon>
        <taxon>Hypocreomycetidae</taxon>
        <taxon>Hypocreales</taxon>
        <taxon>Nectriaceae</taxon>
        <taxon>Neonectria</taxon>
    </lineage>
</organism>
<gene>
    <name evidence="4" type="ORF">QQX98_011992</name>
</gene>
<comment type="caution">
    <text evidence="4">The sequence shown here is derived from an EMBL/GenBank/DDBJ whole genome shotgun (WGS) entry which is preliminary data.</text>
</comment>
<dbReference type="InterPro" id="IPR056136">
    <property type="entry name" value="DUF7719"/>
</dbReference>